<name>A0A9N7N4U3_STRHE</name>
<protein>
    <submittedName>
        <fullName evidence="1">F-box protein</fullName>
    </submittedName>
</protein>
<dbReference type="EMBL" id="CACSLK010027639">
    <property type="protein sequence ID" value="CAA0826992.1"/>
    <property type="molecule type" value="Genomic_DNA"/>
</dbReference>
<dbReference type="PANTHER" id="PTHR31639:SF42">
    <property type="entry name" value="OS02G0160200 PROTEIN"/>
    <property type="match status" value="1"/>
</dbReference>
<keyword evidence="2" id="KW-1185">Reference proteome</keyword>
<dbReference type="OrthoDB" id="912756at2759"/>
<sequence length="188" mass="21971">MRHKVKNLRDHQKEGTNITSQKLCYLPQQEAVRTCTLSKSWRYLGSTRPNFTMEEIDFRGSKQEFINVLERCLQLYRDHKIFPQEFVLSMSTPDADSVSFLDKWIPVLVRDSAVEEFGLSFGTQQHAHALFDLPSVVFESESLQYLYLKDCNLSRVNCLDKEILSVNLKLLWLSNVFITDEILEKDNM</sequence>
<gene>
    <name evidence="1" type="ORF">SHERM_22689</name>
</gene>
<dbReference type="SUPFAM" id="SSF52047">
    <property type="entry name" value="RNI-like"/>
    <property type="match status" value="1"/>
</dbReference>
<accession>A0A9N7N4U3</accession>
<dbReference type="AlphaFoldDB" id="A0A9N7N4U3"/>
<reference evidence="1" key="1">
    <citation type="submission" date="2019-12" db="EMBL/GenBank/DDBJ databases">
        <authorList>
            <person name="Scholes J."/>
        </authorList>
    </citation>
    <scope>NUCLEOTIDE SEQUENCE</scope>
</reference>
<proteinExistence type="predicted"/>
<comment type="caution">
    <text evidence="1">The sequence shown here is derived from an EMBL/GenBank/DDBJ whole genome shotgun (WGS) entry which is preliminary data.</text>
</comment>
<dbReference type="Proteomes" id="UP001153555">
    <property type="component" value="Unassembled WGS sequence"/>
</dbReference>
<dbReference type="PANTHER" id="PTHR31639">
    <property type="entry name" value="F-BOX PROTEIN-LIKE"/>
    <property type="match status" value="1"/>
</dbReference>
<organism evidence="1 2">
    <name type="scientific">Striga hermonthica</name>
    <name type="common">Purple witchweed</name>
    <name type="synonym">Buchnera hermonthica</name>
    <dbReference type="NCBI Taxonomy" id="68872"/>
    <lineage>
        <taxon>Eukaryota</taxon>
        <taxon>Viridiplantae</taxon>
        <taxon>Streptophyta</taxon>
        <taxon>Embryophyta</taxon>
        <taxon>Tracheophyta</taxon>
        <taxon>Spermatophyta</taxon>
        <taxon>Magnoliopsida</taxon>
        <taxon>eudicotyledons</taxon>
        <taxon>Gunneridae</taxon>
        <taxon>Pentapetalae</taxon>
        <taxon>asterids</taxon>
        <taxon>lamiids</taxon>
        <taxon>Lamiales</taxon>
        <taxon>Orobanchaceae</taxon>
        <taxon>Buchnereae</taxon>
        <taxon>Striga</taxon>
    </lineage>
</organism>
<evidence type="ECO:0000313" key="2">
    <source>
        <dbReference type="Proteomes" id="UP001153555"/>
    </source>
</evidence>
<evidence type="ECO:0000313" key="1">
    <source>
        <dbReference type="EMBL" id="CAA0826992.1"/>
    </source>
</evidence>